<feature type="region of interest" description="Disordered" evidence="3">
    <location>
        <begin position="1"/>
        <end position="36"/>
    </location>
</feature>
<feature type="region of interest" description="Disordered" evidence="3">
    <location>
        <begin position="282"/>
        <end position="313"/>
    </location>
</feature>
<evidence type="ECO:0000256" key="2">
    <source>
        <dbReference type="ARBA" id="ARBA00023136"/>
    </source>
</evidence>
<dbReference type="EMBL" id="JALLBG020000237">
    <property type="protein sequence ID" value="KAL3758187.1"/>
    <property type="molecule type" value="Genomic_DNA"/>
</dbReference>
<dbReference type="PANTHER" id="PTHR47666:SF1">
    <property type="entry name" value="PROTEIN VASCULAR ASSOCIATED DEATH 1, CHLOROPLASTIC"/>
    <property type="match status" value="1"/>
</dbReference>
<feature type="compositionally biased region" description="Polar residues" evidence="3">
    <location>
        <begin position="361"/>
        <end position="370"/>
    </location>
</feature>
<evidence type="ECO:0000313" key="6">
    <source>
        <dbReference type="Proteomes" id="UP001530293"/>
    </source>
</evidence>
<reference evidence="5 6" key="1">
    <citation type="submission" date="2024-10" db="EMBL/GenBank/DDBJ databases">
        <title>Updated reference genomes for cyclostephanoid diatoms.</title>
        <authorList>
            <person name="Roberts W.R."/>
            <person name="Alverson A.J."/>
        </authorList>
    </citation>
    <scope>NUCLEOTIDE SEQUENCE [LARGE SCALE GENOMIC DNA]</scope>
    <source>
        <strain evidence="5 6">AJA232-27</strain>
    </source>
</reference>
<dbReference type="GO" id="GO:0016020">
    <property type="term" value="C:membrane"/>
    <property type="evidence" value="ECO:0007669"/>
    <property type="project" value="UniProtKB-SubCell"/>
</dbReference>
<feature type="compositionally biased region" description="Low complexity" evidence="3">
    <location>
        <begin position="395"/>
        <end position="407"/>
    </location>
</feature>
<feature type="region of interest" description="Disordered" evidence="3">
    <location>
        <begin position="665"/>
        <end position="716"/>
    </location>
</feature>
<evidence type="ECO:0000259" key="4">
    <source>
        <dbReference type="PROSITE" id="PS51778"/>
    </source>
</evidence>
<evidence type="ECO:0000313" key="5">
    <source>
        <dbReference type="EMBL" id="KAL3758187.1"/>
    </source>
</evidence>
<dbReference type="PROSITE" id="PS51778">
    <property type="entry name" value="VAST"/>
    <property type="match status" value="1"/>
</dbReference>
<feature type="region of interest" description="Disordered" evidence="3">
    <location>
        <begin position="79"/>
        <end position="126"/>
    </location>
</feature>
<keyword evidence="6" id="KW-1185">Reference proteome</keyword>
<feature type="region of interest" description="Disordered" evidence="3">
    <location>
        <begin position="221"/>
        <end position="241"/>
    </location>
</feature>
<evidence type="ECO:0000256" key="1">
    <source>
        <dbReference type="ARBA" id="ARBA00004370"/>
    </source>
</evidence>
<gene>
    <name evidence="5" type="ORF">ACHAWU_004825</name>
</gene>
<feature type="compositionally biased region" description="Low complexity" evidence="3">
    <location>
        <begin position="700"/>
        <end position="716"/>
    </location>
</feature>
<feature type="compositionally biased region" description="Polar residues" evidence="3">
    <location>
        <begin position="377"/>
        <end position="394"/>
    </location>
</feature>
<feature type="compositionally biased region" description="Basic and acidic residues" evidence="3">
    <location>
        <begin position="285"/>
        <end position="297"/>
    </location>
</feature>
<feature type="domain" description="VASt" evidence="4">
    <location>
        <begin position="424"/>
        <end position="651"/>
    </location>
</feature>
<dbReference type="InterPro" id="IPR031968">
    <property type="entry name" value="VASt"/>
</dbReference>
<feature type="region of interest" description="Disordered" evidence="3">
    <location>
        <begin position="811"/>
        <end position="833"/>
    </location>
</feature>
<feature type="region of interest" description="Disordered" evidence="3">
    <location>
        <begin position="360"/>
        <end position="407"/>
    </location>
</feature>
<dbReference type="Proteomes" id="UP001530293">
    <property type="component" value="Unassembled WGS sequence"/>
</dbReference>
<dbReference type="AlphaFoldDB" id="A0ABD3M3E0"/>
<keyword evidence="2" id="KW-0472">Membrane</keyword>
<dbReference type="PANTHER" id="PTHR47666">
    <property type="entry name" value="PROTEIN VASCULAR ASSOCIATED DEATH 1, CHLOROPLASTIC"/>
    <property type="match status" value="1"/>
</dbReference>
<name>A0ABD3M3E0_9STRA</name>
<sequence length="856" mass="93126">NSSGGADSALSIASTSGSSSTSASSSNCGCGGGNTGNSTLTNSSSRACSISPAFSLFSSKSSSFSGSILPNSLQCHALPTIDNPSQPLHRLQDQQQQQQQQREQEQQQQQCTSLTPSHSSTPSSHFLPSDFTPQTWLSAVHETVSSTTVRYCSAGAAAALTAVIVIHPLALMGAVATAAAGAGATAMTMWAVGFFHDLDRGYQIWSSEEFGKLFWRDSDEANNNGSSGKKNEKEEGDGSTTVLTEDNSQLFILEGEVEVQQLVAPPLDQHVTSLREMGRAALLDEEQRVNENDDSVKGDAVGDDNASAAVSCSTSSPERLSTFSWSKKLHSTSTSSSRRGYGIRKVGSIKPIMRKIKMQNGLLTRQSTPTLDDDSQSFRSANPSSPNSTLLINRSSSTSPTTTTSPTAIVNSHRSIIDRHFPPLEICVIHSVQLPGLDSAFQFFNVFFADNAPYSMKDFQKRRGDVDIVYEPWEDCACTKVVDEDGGDTTTEEDDLLFSFKEGDGSSVIEPLPRSTTRQRRLKFNTLTKSYFGPAYAKATKIQRATQLFNDRVLVIENVTQLSDIPFSDRFRVIERWVLEVVEEKEGEECDMPSVKESASSSAIATESKTCKFSVYAEVQMLKSCSWEPQIRKKASETFTDVATDWCKSAVVALTATEEQKRKRQRLQLEEESGGGGGKSVVDKSKISSLGRRPPRIPSPMTVVTDDVVLPPHPTTTTVITPTSSLVRERSKLFAEHKRNFDELDKLIAQGDLEWCSVEVTHTSHLEFYSSSNISNTVNKNEDVESSSLASSAFATVLEYPDLDEYEITSSVAGSSLDDDDDDESNVGGSRKKAAALIRTRSRKLLRKLSSKRGGA</sequence>
<dbReference type="Pfam" id="PF16016">
    <property type="entry name" value="VASt"/>
    <property type="match status" value="1"/>
</dbReference>
<accession>A0ABD3M3E0</accession>
<feature type="compositionally biased region" description="Low complexity" evidence="3">
    <location>
        <begin position="8"/>
        <end position="28"/>
    </location>
</feature>
<protein>
    <recommendedName>
        <fullName evidence="4">VASt domain-containing protein</fullName>
    </recommendedName>
</protein>
<organism evidence="5 6">
    <name type="scientific">Discostella pseudostelligera</name>
    <dbReference type="NCBI Taxonomy" id="259834"/>
    <lineage>
        <taxon>Eukaryota</taxon>
        <taxon>Sar</taxon>
        <taxon>Stramenopiles</taxon>
        <taxon>Ochrophyta</taxon>
        <taxon>Bacillariophyta</taxon>
        <taxon>Coscinodiscophyceae</taxon>
        <taxon>Thalassiosirophycidae</taxon>
        <taxon>Stephanodiscales</taxon>
        <taxon>Stephanodiscaceae</taxon>
        <taxon>Discostella</taxon>
    </lineage>
</organism>
<proteinExistence type="predicted"/>
<comment type="caution">
    <text evidence="5">The sequence shown here is derived from an EMBL/GenBank/DDBJ whole genome shotgun (WGS) entry which is preliminary data.</text>
</comment>
<feature type="compositionally biased region" description="Low complexity" evidence="3">
    <location>
        <begin position="93"/>
        <end position="126"/>
    </location>
</feature>
<evidence type="ECO:0000256" key="3">
    <source>
        <dbReference type="SAM" id="MobiDB-lite"/>
    </source>
</evidence>
<comment type="subcellular location">
    <subcellularLocation>
        <location evidence="1">Membrane</location>
    </subcellularLocation>
</comment>
<feature type="non-terminal residue" evidence="5">
    <location>
        <position position="1"/>
    </location>
</feature>